<dbReference type="OrthoDB" id="771407at2"/>
<name>A0A4U1CKY3_9SPHI</name>
<dbReference type="AlphaFoldDB" id="A0A4U1CKY3"/>
<keyword evidence="2" id="KW-0238">DNA-binding</keyword>
<comment type="caution">
    <text evidence="5">The sequence shown here is derived from an EMBL/GenBank/DDBJ whole genome shotgun (WGS) entry which is preliminary data.</text>
</comment>
<dbReference type="Gene3D" id="1.10.10.60">
    <property type="entry name" value="Homeodomain-like"/>
    <property type="match status" value="1"/>
</dbReference>
<dbReference type="EMBL" id="SWBQ01000002">
    <property type="protein sequence ID" value="TKC07502.1"/>
    <property type="molecule type" value="Genomic_DNA"/>
</dbReference>
<dbReference type="PROSITE" id="PS00041">
    <property type="entry name" value="HTH_ARAC_FAMILY_1"/>
    <property type="match status" value="1"/>
</dbReference>
<evidence type="ECO:0000259" key="4">
    <source>
        <dbReference type="PROSITE" id="PS01124"/>
    </source>
</evidence>
<organism evidence="5 6">
    <name type="scientific">Pedobacter frigoris</name>
    <dbReference type="NCBI Taxonomy" id="2571272"/>
    <lineage>
        <taxon>Bacteria</taxon>
        <taxon>Pseudomonadati</taxon>
        <taxon>Bacteroidota</taxon>
        <taxon>Sphingobacteriia</taxon>
        <taxon>Sphingobacteriales</taxon>
        <taxon>Sphingobacteriaceae</taxon>
        <taxon>Pedobacter</taxon>
    </lineage>
</organism>
<dbReference type="InterPro" id="IPR018060">
    <property type="entry name" value="HTH_AraC"/>
</dbReference>
<dbReference type="PANTHER" id="PTHR47893">
    <property type="entry name" value="REGULATORY PROTEIN PCHR"/>
    <property type="match status" value="1"/>
</dbReference>
<sequence length="341" mass="39455">MKEPLSFNFPAELLKEISHHDKCPDDLEPKISYAQVNYIVGPKLRLLKQSYSGSNIFITLFHAHITDSFAVTTIVPQAFLGFFYIMEGEINFLMRGKSEMICLKQGTCFVMYVPAGEYSSPWFPGKSMVAYFVLHPHLLGKMHDDYPELQLPIKKLLQNDSDPNIFHVCEISKAMHLYLRNLGNYTQQRILGIEAAILKLFNELLEAHLQQESPQRFSQPGRLEIVIRVYEYIRYHSFLGPLPTVEEFADMFNISHRTLARTFFKTFKVTVKDFCDQEKMDAAHYLIAQDNLSVKSVSERFGYGDPQSFSRKFKKHFGFSPTDAKKHAPFLNTRKVSKMVR</sequence>
<evidence type="ECO:0000256" key="2">
    <source>
        <dbReference type="ARBA" id="ARBA00023125"/>
    </source>
</evidence>
<evidence type="ECO:0000256" key="3">
    <source>
        <dbReference type="ARBA" id="ARBA00023163"/>
    </source>
</evidence>
<reference evidence="5 6" key="1">
    <citation type="submission" date="2019-04" db="EMBL/GenBank/DDBJ databases">
        <title>Pedobacter sp. RP-3-15 sp. nov., isolated from Arctic soil.</title>
        <authorList>
            <person name="Dahal R.H."/>
            <person name="Kim D.-U."/>
        </authorList>
    </citation>
    <scope>NUCLEOTIDE SEQUENCE [LARGE SCALE GENOMIC DNA]</scope>
    <source>
        <strain evidence="5 6">RP-3-15</strain>
    </source>
</reference>
<gene>
    <name evidence="5" type="ORF">FA047_09660</name>
</gene>
<keyword evidence="3" id="KW-0804">Transcription</keyword>
<dbReference type="GO" id="GO:0003700">
    <property type="term" value="F:DNA-binding transcription factor activity"/>
    <property type="evidence" value="ECO:0007669"/>
    <property type="project" value="InterPro"/>
</dbReference>
<dbReference type="InterPro" id="IPR009057">
    <property type="entry name" value="Homeodomain-like_sf"/>
</dbReference>
<dbReference type="RefSeq" id="WP_136835831.1">
    <property type="nucleotide sequence ID" value="NZ_SWBQ01000002.1"/>
</dbReference>
<keyword evidence="1" id="KW-0805">Transcription regulation</keyword>
<dbReference type="Pfam" id="PF12833">
    <property type="entry name" value="HTH_18"/>
    <property type="match status" value="1"/>
</dbReference>
<feature type="domain" description="HTH araC/xylS-type" evidence="4">
    <location>
        <begin position="227"/>
        <end position="327"/>
    </location>
</feature>
<evidence type="ECO:0000256" key="1">
    <source>
        <dbReference type="ARBA" id="ARBA00023015"/>
    </source>
</evidence>
<dbReference type="SUPFAM" id="SSF46689">
    <property type="entry name" value="Homeodomain-like"/>
    <property type="match status" value="1"/>
</dbReference>
<dbReference type="PROSITE" id="PS01124">
    <property type="entry name" value="HTH_ARAC_FAMILY_2"/>
    <property type="match status" value="1"/>
</dbReference>
<protein>
    <submittedName>
        <fullName evidence="5">Helix-turn-helix transcriptional regulator</fullName>
    </submittedName>
</protein>
<dbReference type="GO" id="GO:0043565">
    <property type="term" value="F:sequence-specific DNA binding"/>
    <property type="evidence" value="ECO:0007669"/>
    <property type="project" value="InterPro"/>
</dbReference>
<dbReference type="SMART" id="SM00342">
    <property type="entry name" value="HTH_ARAC"/>
    <property type="match status" value="1"/>
</dbReference>
<evidence type="ECO:0000313" key="5">
    <source>
        <dbReference type="EMBL" id="TKC07502.1"/>
    </source>
</evidence>
<dbReference type="Proteomes" id="UP000307244">
    <property type="component" value="Unassembled WGS sequence"/>
</dbReference>
<keyword evidence="6" id="KW-1185">Reference proteome</keyword>
<dbReference type="PANTHER" id="PTHR47893:SF1">
    <property type="entry name" value="REGULATORY PROTEIN PCHR"/>
    <property type="match status" value="1"/>
</dbReference>
<evidence type="ECO:0000313" key="6">
    <source>
        <dbReference type="Proteomes" id="UP000307244"/>
    </source>
</evidence>
<dbReference type="InterPro" id="IPR018062">
    <property type="entry name" value="HTH_AraC-typ_CS"/>
</dbReference>
<proteinExistence type="predicted"/>
<dbReference type="InterPro" id="IPR053142">
    <property type="entry name" value="PchR_regulatory_protein"/>
</dbReference>
<accession>A0A4U1CKY3</accession>